<gene>
    <name evidence="1" type="ORF">GP644_21990</name>
</gene>
<name>A0A6A4R6S8_9RHOB</name>
<dbReference type="Proteomes" id="UP000441586">
    <property type="component" value="Unassembled WGS sequence"/>
</dbReference>
<comment type="caution">
    <text evidence="1">The sequence shown here is derived from an EMBL/GenBank/DDBJ whole genome shotgun (WGS) entry which is preliminary data.</text>
</comment>
<accession>A0A6A4R6S8</accession>
<dbReference type="RefSeq" id="WP_158981627.1">
    <property type="nucleotide sequence ID" value="NZ_WSFO01000018.1"/>
</dbReference>
<evidence type="ECO:0000313" key="1">
    <source>
        <dbReference type="EMBL" id="KAE9625929.1"/>
    </source>
</evidence>
<sequence>MNVLWRWTKRGLLALALLTMVLVAPIVYVETSCQGEAIGEEYASLIPVEYHRIESRTFMTYPEWHIVHAYDDYGRVIQNGDPHEYGYLSGIVGYWSSLCALTEKSAAHGGIDSATKQMVYVIGSSFTLELALKAAYEETIGRVTTWMRGAERAATDELSAEQAAAYALFLQQLPWYKWDFREDAEALSVVDGRTFRDTERKLALGLEYRAKAAYANVIASAVAQTGGDELTLRMVLTGTDPDKLASYEGVKLIKVLPDGIVIETPRYRALTAILVRMALEGIEFVEIAGNDDILFTALSPNPSNTPALYSFPRQGYGDYRHLISVKVSELADVLRGLDEAGLRLEHIHDY</sequence>
<evidence type="ECO:0000313" key="2">
    <source>
        <dbReference type="Proteomes" id="UP000441586"/>
    </source>
</evidence>
<proteinExistence type="predicted"/>
<dbReference type="EMBL" id="WSFO01000018">
    <property type="protein sequence ID" value="KAE9625929.1"/>
    <property type="molecule type" value="Genomic_DNA"/>
</dbReference>
<organism evidence="1 2">
    <name type="scientific">Parasedimentitalea maritima</name>
    <dbReference type="NCBI Taxonomy" id="2578117"/>
    <lineage>
        <taxon>Bacteria</taxon>
        <taxon>Pseudomonadati</taxon>
        <taxon>Pseudomonadota</taxon>
        <taxon>Alphaproteobacteria</taxon>
        <taxon>Rhodobacterales</taxon>
        <taxon>Paracoccaceae</taxon>
        <taxon>Parasedimentitalea</taxon>
    </lineage>
</organism>
<dbReference type="AlphaFoldDB" id="A0A6A4R6S8"/>
<protein>
    <submittedName>
        <fullName evidence="1">Uncharacterized protein</fullName>
    </submittedName>
</protein>
<reference evidence="1 2" key="1">
    <citation type="submission" date="2019-12" db="EMBL/GenBank/DDBJ databases">
        <authorList>
            <person name="Zhang Y.-J."/>
        </authorList>
    </citation>
    <scope>NUCLEOTIDE SEQUENCE [LARGE SCALE GENOMIC DNA]</scope>
    <source>
        <strain evidence="1 2">H18S-6</strain>
    </source>
</reference>